<dbReference type="AlphaFoldDB" id="A0A1M4VZW5"/>
<protein>
    <recommendedName>
        <fullName evidence="4">DUF2946 domain-containing protein</fullName>
    </recommendedName>
</protein>
<dbReference type="Proteomes" id="UP000325134">
    <property type="component" value="Unassembled WGS sequence"/>
</dbReference>
<sequence>MPAARQNHSLPVRATRVAAGLAGIFLLMLQVLGPALASPGQGTWMEICSEAGAVWVQVDLEQDTGDPTAPCPKCADCALCAIAAAAPVPDLPQLQQPRFVQISRCKFSDLIEPCESRRLWPETRGPPAAPEIRTERAPRASMASTRIEGGAPWS</sequence>
<dbReference type="RefSeq" id="WP_223162455.1">
    <property type="nucleotide sequence ID" value="NZ_FQVK01000007.1"/>
</dbReference>
<gene>
    <name evidence="2" type="ORF">SAMN05444279_10775</name>
</gene>
<accession>A0A1M4VZW5</accession>
<evidence type="ECO:0000313" key="2">
    <source>
        <dbReference type="EMBL" id="SHE74262.1"/>
    </source>
</evidence>
<feature type="region of interest" description="Disordered" evidence="1">
    <location>
        <begin position="119"/>
        <end position="154"/>
    </location>
</feature>
<dbReference type="InterPro" id="IPR021333">
    <property type="entry name" value="DUF2946"/>
</dbReference>
<evidence type="ECO:0000313" key="3">
    <source>
        <dbReference type="Proteomes" id="UP000325134"/>
    </source>
</evidence>
<evidence type="ECO:0000256" key="1">
    <source>
        <dbReference type="SAM" id="MobiDB-lite"/>
    </source>
</evidence>
<dbReference type="EMBL" id="FQVK01000007">
    <property type="protein sequence ID" value="SHE74262.1"/>
    <property type="molecule type" value="Genomic_DNA"/>
</dbReference>
<dbReference type="Pfam" id="PF11162">
    <property type="entry name" value="DUF2946"/>
    <property type="match status" value="1"/>
</dbReference>
<name>A0A1M4VZW5_9RHOB</name>
<reference evidence="2 3" key="1">
    <citation type="submission" date="2016-11" db="EMBL/GenBank/DDBJ databases">
        <authorList>
            <person name="Varghese N."/>
            <person name="Submissions S."/>
        </authorList>
    </citation>
    <scope>NUCLEOTIDE SEQUENCE [LARGE SCALE GENOMIC DNA]</scope>
    <source>
        <strain evidence="2 3">DSM 29341</strain>
    </source>
</reference>
<proteinExistence type="predicted"/>
<evidence type="ECO:0008006" key="4">
    <source>
        <dbReference type="Google" id="ProtNLM"/>
    </source>
</evidence>
<keyword evidence="3" id="KW-1185">Reference proteome</keyword>
<organism evidence="2 3">
    <name type="scientific">Ruegeria intermedia</name>
    <dbReference type="NCBI Taxonomy" id="996115"/>
    <lineage>
        <taxon>Bacteria</taxon>
        <taxon>Pseudomonadati</taxon>
        <taxon>Pseudomonadota</taxon>
        <taxon>Alphaproteobacteria</taxon>
        <taxon>Rhodobacterales</taxon>
        <taxon>Roseobacteraceae</taxon>
        <taxon>Ruegeria</taxon>
    </lineage>
</organism>